<evidence type="ECO:0000256" key="1">
    <source>
        <dbReference type="ARBA" id="ARBA00023239"/>
    </source>
</evidence>
<dbReference type="SUPFAM" id="SSF51604">
    <property type="entry name" value="Enolase C-terminal domain-like"/>
    <property type="match status" value="1"/>
</dbReference>
<evidence type="ECO:0000313" key="3">
    <source>
        <dbReference type="EMBL" id="GBG25562.1"/>
    </source>
</evidence>
<evidence type="ECO:0000313" key="4">
    <source>
        <dbReference type="Proteomes" id="UP000241890"/>
    </source>
</evidence>
<dbReference type="Pfam" id="PF13378">
    <property type="entry name" value="MR_MLE_C"/>
    <property type="match status" value="1"/>
</dbReference>
<dbReference type="SUPFAM" id="SSF54826">
    <property type="entry name" value="Enolase N-terminal domain-like"/>
    <property type="match status" value="1"/>
</dbReference>
<dbReference type="InterPro" id="IPR013342">
    <property type="entry name" value="Mandelate_racemase_C"/>
</dbReference>
<dbReference type="InterPro" id="IPR034593">
    <property type="entry name" value="DgoD-like"/>
</dbReference>
<dbReference type="OrthoDB" id="17395at2759"/>
<dbReference type="CDD" id="cd03316">
    <property type="entry name" value="MR_like"/>
    <property type="match status" value="1"/>
</dbReference>
<dbReference type="Gene3D" id="3.20.20.120">
    <property type="entry name" value="Enolase-like C-terminal domain"/>
    <property type="match status" value="1"/>
</dbReference>
<dbReference type="GO" id="GO:0016829">
    <property type="term" value="F:lyase activity"/>
    <property type="evidence" value="ECO:0007669"/>
    <property type="project" value="UniProtKB-KW"/>
</dbReference>
<dbReference type="SMART" id="SM00922">
    <property type="entry name" value="MR_MLE"/>
    <property type="match status" value="1"/>
</dbReference>
<proteinExistence type="predicted"/>
<keyword evidence="1" id="KW-0456">Lyase</keyword>
<dbReference type="SFLD" id="SFLDS00001">
    <property type="entry name" value="Enolase"/>
    <property type="match status" value="1"/>
</dbReference>
<dbReference type="InParanoid" id="A0A2R5G3H2"/>
<sequence length="430" mass="46739">MATAGAGAAAATLRAWGAHVAGLETFESPDGKIALLKLTTSDGIEGWGQFGNKDVDLTVEIFHRRVAPAAMGALVRDPAALVERIVGFELNYKQLGVQLSKALAGLDAAVWDACGKFAQCTVCELLCARPLSAFPVYASSISRKIAPQDLADEMARLKQTHGVRAFKVKAGKRMQGLLARGQDPKSKQEDQWPGRTAAVLRAVREAVGPECELMVDANGAYPSPATDSTDGAFVDGVCKMLREYGVSFFEEPFFWCDYDAYRHLRDREGRAGLPVAGGEQEFRMDVWRAGLPLDIYQPDFGYAGGPSSILQIAQFARRDGRRFVPHSPQGDLHVVYALHVASALSDPQLDRIELACVDDGLCQVFIDTNGTVTSMPQITGTPLRLKHGHLDLEPQCHGWGVEIDPVWLRADGVKSRVFDAKEATSKRSNL</sequence>
<protein>
    <submittedName>
        <fullName evidence="3">L-Ala-D/L-amino acid epimerase</fullName>
    </submittedName>
</protein>
<dbReference type="EMBL" id="BEYU01000013">
    <property type="protein sequence ID" value="GBG25562.1"/>
    <property type="molecule type" value="Genomic_DNA"/>
</dbReference>
<dbReference type="Proteomes" id="UP000241890">
    <property type="component" value="Unassembled WGS sequence"/>
</dbReference>
<dbReference type="Gene3D" id="3.30.390.10">
    <property type="entry name" value="Enolase-like, N-terminal domain"/>
    <property type="match status" value="1"/>
</dbReference>
<organism evidence="3 4">
    <name type="scientific">Hondaea fermentalgiana</name>
    <dbReference type="NCBI Taxonomy" id="2315210"/>
    <lineage>
        <taxon>Eukaryota</taxon>
        <taxon>Sar</taxon>
        <taxon>Stramenopiles</taxon>
        <taxon>Bigyra</taxon>
        <taxon>Labyrinthulomycetes</taxon>
        <taxon>Thraustochytrida</taxon>
        <taxon>Thraustochytriidae</taxon>
        <taxon>Hondaea</taxon>
    </lineage>
</organism>
<name>A0A2R5G3H2_9STRA</name>
<dbReference type="Pfam" id="PF02746">
    <property type="entry name" value="MR_MLE_N"/>
    <property type="match status" value="1"/>
</dbReference>
<keyword evidence="4" id="KW-1185">Reference proteome</keyword>
<dbReference type="PANTHER" id="PTHR48080:SF2">
    <property type="entry name" value="D-GALACTONATE DEHYDRATASE"/>
    <property type="match status" value="1"/>
</dbReference>
<gene>
    <name evidence="3" type="ORF">FCC1311_017812</name>
</gene>
<dbReference type="InterPro" id="IPR029065">
    <property type="entry name" value="Enolase_C-like"/>
</dbReference>
<dbReference type="InterPro" id="IPR029017">
    <property type="entry name" value="Enolase-like_N"/>
</dbReference>
<dbReference type="InterPro" id="IPR036849">
    <property type="entry name" value="Enolase-like_C_sf"/>
</dbReference>
<dbReference type="InterPro" id="IPR013341">
    <property type="entry name" value="Mandelate_racemase_N_dom"/>
</dbReference>
<dbReference type="PANTHER" id="PTHR48080">
    <property type="entry name" value="D-GALACTONATE DEHYDRATASE-RELATED"/>
    <property type="match status" value="1"/>
</dbReference>
<accession>A0A2R5G3H2</accession>
<comment type="caution">
    <text evidence="3">The sequence shown here is derived from an EMBL/GenBank/DDBJ whole genome shotgun (WGS) entry which is preliminary data.</text>
</comment>
<dbReference type="AlphaFoldDB" id="A0A2R5G3H2"/>
<reference evidence="3 4" key="1">
    <citation type="submission" date="2017-12" db="EMBL/GenBank/DDBJ databases">
        <title>Sequencing, de novo assembly and annotation of complete genome of a new Thraustochytrid species, strain FCC1311.</title>
        <authorList>
            <person name="Sedici K."/>
            <person name="Godart F."/>
            <person name="Aiese Cigliano R."/>
            <person name="Sanseverino W."/>
            <person name="Barakat M."/>
            <person name="Ortet P."/>
            <person name="Marechal E."/>
            <person name="Cagnac O."/>
            <person name="Amato A."/>
        </authorList>
    </citation>
    <scope>NUCLEOTIDE SEQUENCE [LARGE SCALE GENOMIC DNA]</scope>
</reference>
<evidence type="ECO:0000259" key="2">
    <source>
        <dbReference type="SMART" id="SM00922"/>
    </source>
</evidence>
<feature type="domain" description="Mandelate racemase/muconate lactonizing enzyme C-terminal" evidence="2">
    <location>
        <begin position="147"/>
        <end position="271"/>
    </location>
</feature>